<dbReference type="SUPFAM" id="SSF52540">
    <property type="entry name" value="P-loop containing nucleoside triphosphate hydrolases"/>
    <property type="match status" value="1"/>
</dbReference>
<dbReference type="GO" id="GO:0016787">
    <property type="term" value="F:hydrolase activity"/>
    <property type="evidence" value="ECO:0007669"/>
    <property type="project" value="UniProtKB-KW"/>
</dbReference>
<evidence type="ECO:0000256" key="4">
    <source>
        <dbReference type="ARBA" id="ARBA00022840"/>
    </source>
</evidence>
<reference evidence="6 7" key="1">
    <citation type="submission" date="2018-04" db="EMBL/GenBank/DDBJ databases">
        <title>Genomic Encyclopedia of Archaeal and Bacterial Type Strains, Phase II (KMG-II): from individual species to whole genera.</title>
        <authorList>
            <person name="Goeker M."/>
        </authorList>
    </citation>
    <scope>NUCLEOTIDE SEQUENCE [LARGE SCALE GENOMIC DNA]</scope>
    <source>
        <strain evidence="6 7">DSM 45787</strain>
    </source>
</reference>
<protein>
    <submittedName>
        <fullName evidence="6">UvrD-like helicase family protein</fullName>
    </submittedName>
</protein>
<comment type="caution">
    <text evidence="6">The sequence shown here is derived from an EMBL/GenBank/DDBJ whole genome shotgun (WGS) entry which is preliminary data.</text>
</comment>
<dbReference type="InterPro" id="IPR027417">
    <property type="entry name" value="P-loop_NTPase"/>
</dbReference>
<dbReference type="RefSeq" id="WP_108022396.1">
    <property type="nucleotide sequence ID" value="NZ_QBKR01000006.1"/>
</dbReference>
<sequence>MTGPILQELDIAREHHRRTVAAIGRSQAECERLHDLLRKETDLSLQLLTEEETFQESNLVILPSHVAKGLEFDQVILVNLEEPYTEDELDLKLLYVAMTRPLHRLALFAREGMFPLLEKLDDRCYQRI</sequence>
<name>A0A2T6C0B6_9BACL</name>
<dbReference type="Proteomes" id="UP000244240">
    <property type="component" value="Unassembled WGS sequence"/>
</dbReference>
<dbReference type="GO" id="GO:0004386">
    <property type="term" value="F:helicase activity"/>
    <property type="evidence" value="ECO:0007669"/>
    <property type="project" value="UniProtKB-KW"/>
</dbReference>
<keyword evidence="7" id="KW-1185">Reference proteome</keyword>
<dbReference type="OrthoDB" id="9787585at2"/>
<dbReference type="GO" id="GO:0005524">
    <property type="term" value="F:ATP binding"/>
    <property type="evidence" value="ECO:0007669"/>
    <property type="project" value="UniProtKB-KW"/>
</dbReference>
<evidence type="ECO:0000313" key="6">
    <source>
        <dbReference type="EMBL" id="PTX61765.1"/>
    </source>
</evidence>
<evidence type="ECO:0000313" key="7">
    <source>
        <dbReference type="Proteomes" id="UP000244240"/>
    </source>
</evidence>
<dbReference type="InterPro" id="IPR014017">
    <property type="entry name" value="DNA_helicase_UvrD-like_C"/>
</dbReference>
<evidence type="ECO:0000256" key="2">
    <source>
        <dbReference type="ARBA" id="ARBA00022801"/>
    </source>
</evidence>
<gene>
    <name evidence="6" type="ORF">C8P63_10617</name>
</gene>
<dbReference type="Pfam" id="PF13361">
    <property type="entry name" value="UvrD_C"/>
    <property type="match status" value="1"/>
</dbReference>
<evidence type="ECO:0000256" key="3">
    <source>
        <dbReference type="ARBA" id="ARBA00022806"/>
    </source>
</evidence>
<dbReference type="EMBL" id="QBKR01000006">
    <property type="protein sequence ID" value="PTX61765.1"/>
    <property type="molecule type" value="Genomic_DNA"/>
</dbReference>
<organism evidence="6 7">
    <name type="scientific">Melghirimyces profundicolus</name>
    <dbReference type="NCBI Taxonomy" id="1242148"/>
    <lineage>
        <taxon>Bacteria</taxon>
        <taxon>Bacillati</taxon>
        <taxon>Bacillota</taxon>
        <taxon>Bacilli</taxon>
        <taxon>Bacillales</taxon>
        <taxon>Thermoactinomycetaceae</taxon>
        <taxon>Melghirimyces</taxon>
    </lineage>
</organism>
<keyword evidence="4" id="KW-0067">ATP-binding</keyword>
<proteinExistence type="predicted"/>
<evidence type="ECO:0000256" key="1">
    <source>
        <dbReference type="ARBA" id="ARBA00022741"/>
    </source>
</evidence>
<dbReference type="Gene3D" id="3.40.50.300">
    <property type="entry name" value="P-loop containing nucleotide triphosphate hydrolases"/>
    <property type="match status" value="1"/>
</dbReference>
<accession>A0A2T6C0B6</accession>
<keyword evidence="1" id="KW-0547">Nucleotide-binding</keyword>
<keyword evidence="2" id="KW-0378">Hydrolase</keyword>
<feature type="domain" description="UvrD-like helicase C-terminal" evidence="5">
    <location>
        <begin position="31"/>
        <end position="107"/>
    </location>
</feature>
<evidence type="ECO:0000259" key="5">
    <source>
        <dbReference type="Pfam" id="PF13361"/>
    </source>
</evidence>
<keyword evidence="3 6" id="KW-0347">Helicase</keyword>
<dbReference type="AlphaFoldDB" id="A0A2T6C0B6"/>